<dbReference type="OrthoDB" id="3689895at2"/>
<feature type="region of interest" description="Disordered" evidence="1">
    <location>
        <begin position="43"/>
        <end position="62"/>
    </location>
</feature>
<comment type="caution">
    <text evidence="2">The sequence shown here is derived from an EMBL/GenBank/DDBJ whole genome shotgun (WGS) entry which is preliminary data.</text>
</comment>
<protein>
    <submittedName>
        <fullName evidence="2">Uncharacterized protein</fullName>
    </submittedName>
</protein>
<evidence type="ECO:0000313" key="2">
    <source>
        <dbReference type="EMBL" id="PWK40125.1"/>
    </source>
</evidence>
<dbReference type="AlphaFoldDB" id="A0A316F794"/>
<evidence type="ECO:0000313" key="3">
    <source>
        <dbReference type="Proteomes" id="UP000245697"/>
    </source>
</evidence>
<accession>A0A316F794</accession>
<evidence type="ECO:0000256" key="1">
    <source>
        <dbReference type="SAM" id="MobiDB-lite"/>
    </source>
</evidence>
<reference evidence="2 3" key="1">
    <citation type="submission" date="2018-05" db="EMBL/GenBank/DDBJ databases">
        <title>Genomic Encyclopedia of Archaeal and Bacterial Type Strains, Phase II (KMG-II): from individual species to whole genera.</title>
        <authorList>
            <person name="Goeker M."/>
        </authorList>
    </citation>
    <scope>NUCLEOTIDE SEQUENCE [LARGE SCALE GENOMIC DNA]</scope>
    <source>
        <strain evidence="2 3">DSM 45184</strain>
    </source>
</reference>
<gene>
    <name evidence="2" type="ORF">BC793_12064</name>
</gene>
<proteinExistence type="predicted"/>
<dbReference type="Proteomes" id="UP000245697">
    <property type="component" value="Unassembled WGS sequence"/>
</dbReference>
<organism evidence="2 3">
    <name type="scientific">Actinoplanes xinjiangensis</name>
    <dbReference type="NCBI Taxonomy" id="512350"/>
    <lineage>
        <taxon>Bacteria</taxon>
        <taxon>Bacillati</taxon>
        <taxon>Actinomycetota</taxon>
        <taxon>Actinomycetes</taxon>
        <taxon>Micromonosporales</taxon>
        <taxon>Micromonosporaceae</taxon>
        <taxon>Actinoplanes</taxon>
    </lineage>
</organism>
<keyword evidence="3" id="KW-1185">Reference proteome</keyword>
<dbReference type="RefSeq" id="WP_109600078.1">
    <property type="nucleotide sequence ID" value="NZ_BONA01000074.1"/>
</dbReference>
<feature type="region of interest" description="Disordered" evidence="1">
    <location>
        <begin position="1"/>
        <end position="23"/>
    </location>
</feature>
<sequence length="62" mass="6669">MVDVEVRSRVTGTSEGLPPVPVRLAGESTTARDLIRRAVEEQIRRAGSSSPTTLCVPRPRPG</sequence>
<dbReference type="EMBL" id="QGGR01000020">
    <property type="protein sequence ID" value="PWK40125.1"/>
    <property type="molecule type" value="Genomic_DNA"/>
</dbReference>
<name>A0A316F794_9ACTN</name>